<dbReference type="PANTHER" id="PTHR16301:SF20">
    <property type="entry name" value="IMPACT FAMILY MEMBER YIGZ"/>
    <property type="match status" value="1"/>
</dbReference>
<dbReference type="InterPro" id="IPR015796">
    <property type="entry name" value="Impact_YigZ-like"/>
</dbReference>
<dbReference type="Pfam" id="PF01205">
    <property type="entry name" value="Impact_N"/>
    <property type="match status" value="1"/>
</dbReference>
<gene>
    <name evidence="4" type="ORF">ACFORF_07260</name>
</gene>
<dbReference type="InterPro" id="IPR020568">
    <property type="entry name" value="Ribosomal_Su5_D2-typ_SF"/>
</dbReference>
<dbReference type="PANTHER" id="PTHR16301">
    <property type="entry name" value="IMPACT-RELATED"/>
    <property type="match status" value="1"/>
</dbReference>
<dbReference type="EMBL" id="JBHRZV010000049">
    <property type="protein sequence ID" value="MFC3928362.1"/>
    <property type="molecule type" value="Genomic_DNA"/>
</dbReference>
<keyword evidence="5" id="KW-1185">Reference proteome</keyword>
<protein>
    <submittedName>
        <fullName evidence="4">YigZ family protein</fullName>
    </submittedName>
</protein>
<feature type="domain" description="Impact N-terminal" evidence="2">
    <location>
        <begin position="17"/>
        <end position="122"/>
    </location>
</feature>
<evidence type="ECO:0000256" key="1">
    <source>
        <dbReference type="ARBA" id="ARBA00007665"/>
    </source>
</evidence>
<dbReference type="InterPro" id="IPR023582">
    <property type="entry name" value="Impact"/>
</dbReference>
<evidence type="ECO:0000313" key="5">
    <source>
        <dbReference type="Proteomes" id="UP001595807"/>
    </source>
</evidence>
<proteinExistence type="inferred from homology"/>
<evidence type="ECO:0000259" key="3">
    <source>
        <dbReference type="Pfam" id="PF09186"/>
    </source>
</evidence>
<organism evidence="4 5">
    <name type="scientific">Streptococcus caprae</name>
    <dbReference type="NCBI Taxonomy" id="1640501"/>
    <lineage>
        <taxon>Bacteria</taxon>
        <taxon>Bacillati</taxon>
        <taxon>Bacillota</taxon>
        <taxon>Bacilli</taxon>
        <taxon>Lactobacillales</taxon>
        <taxon>Streptococcaceae</taxon>
        <taxon>Streptococcus</taxon>
    </lineage>
</organism>
<reference evidence="5" key="1">
    <citation type="journal article" date="2019" name="Int. J. Syst. Evol. Microbiol.">
        <title>The Global Catalogue of Microorganisms (GCM) 10K type strain sequencing project: providing services to taxonomists for standard genome sequencing and annotation.</title>
        <authorList>
            <consortium name="The Broad Institute Genomics Platform"/>
            <consortium name="The Broad Institute Genome Sequencing Center for Infectious Disease"/>
            <person name="Wu L."/>
            <person name="Ma J."/>
        </authorList>
    </citation>
    <scope>NUCLEOTIDE SEQUENCE [LARGE SCALE GENOMIC DNA]</scope>
    <source>
        <strain evidence="5">CCUG 67170</strain>
    </source>
</reference>
<dbReference type="PROSITE" id="PS00910">
    <property type="entry name" value="UPF0029"/>
    <property type="match status" value="1"/>
</dbReference>
<dbReference type="InterPro" id="IPR036956">
    <property type="entry name" value="Impact_N_sf"/>
</dbReference>
<dbReference type="Gene3D" id="3.30.230.30">
    <property type="entry name" value="Impact, N-terminal domain"/>
    <property type="match status" value="1"/>
</dbReference>
<comment type="similarity">
    <text evidence="1">Belongs to the IMPACT family.</text>
</comment>
<dbReference type="SUPFAM" id="SSF54211">
    <property type="entry name" value="Ribosomal protein S5 domain 2-like"/>
    <property type="match status" value="1"/>
</dbReference>
<evidence type="ECO:0000313" key="4">
    <source>
        <dbReference type="EMBL" id="MFC3928362.1"/>
    </source>
</evidence>
<dbReference type="InterPro" id="IPR001498">
    <property type="entry name" value="Impact_N"/>
</dbReference>
<accession>A0ABV8CWB9</accession>
<comment type="caution">
    <text evidence="4">The sequence shown here is derived from an EMBL/GenBank/DDBJ whole genome shotgun (WGS) entry which is preliminary data.</text>
</comment>
<feature type="domain" description="UPF0029" evidence="3">
    <location>
        <begin position="138"/>
        <end position="193"/>
    </location>
</feature>
<dbReference type="InterPro" id="IPR015269">
    <property type="entry name" value="UPF0029_Impact_C"/>
</dbReference>
<dbReference type="RefSeq" id="WP_380426834.1">
    <property type="nucleotide sequence ID" value="NZ_JBHRZV010000049.1"/>
</dbReference>
<dbReference type="InterPro" id="IPR020569">
    <property type="entry name" value="UPF0029_Impact_CS"/>
</dbReference>
<dbReference type="NCBIfam" id="TIGR00257">
    <property type="entry name" value="IMPACT_YIGZ"/>
    <property type="match status" value="1"/>
</dbReference>
<evidence type="ECO:0000259" key="2">
    <source>
        <dbReference type="Pfam" id="PF01205"/>
    </source>
</evidence>
<sequence>MNYKTIAQDGQSQEDIKKSTFICHVKRVTTEEEARNFITTIKKEHYKANHNCSAFILGEKSDIKRTSDDGEPAGTAGVPMLAVLEKHELTDIAVVVTRYFGGIKLGAGGLIRAYGGAVAKAIEELGKVQVKTLSGLEIQLSYPQYQTFAGFLSKEGLIEQDTQFEADIKTSVYLEKEAIPPLIDSLNDYYHGKVATRNIGEKVVELPVA</sequence>
<dbReference type="Pfam" id="PF09186">
    <property type="entry name" value="DUF1949"/>
    <property type="match status" value="1"/>
</dbReference>
<dbReference type="Proteomes" id="UP001595807">
    <property type="component" value="Unassembled WGS sequence"/>
</dbReference>
<name>A0ABV8CWB9_9STRE</name>